<reference evidence="1" key="3">
    <citation type="submission" date="2025-08" db="UniProtKB">
        <authorList>
            <consortium name="Ensembl"/>
        </authorList>
    </citation>
    <scope>IDENTIFICATION</scope>
</reference>
<reference evidence="1" key="4">
    <citation type="submission" date="2025-09" db="UniProtKB">
        <authorList>
            <consortium name="Ensembl"/>
        </authorList>
    </citation>
    <scope>IDENTIFICATION</scope>
</reference>
<reference evidence="1" key="2">
    <citation type="journal article" date="2008" name="Genome Biol.">
        <title>Improved genome assembly and evidence-based global gene model set for the chordate Ciona intestinalis: new insight into intron and operon populations.</title>
        <authorList>
            <person name="Satou Y."/>
            <person name="Mineta K."/>
            <person name="Ogasawara M."/>
            <person name="Sasakura Y."/>
            <person name="Shoguchi E."/>
            <person name="Ueno K."/>
            <person name="Yamada L."/>
            <person name="Matsumoto J."/>
            <person name="Wasserscheid J."/>
            <person name="Dewar K."/>
            <person name="Wiley G.B."/>
            <person name="Macmil S.L."/>
            <person name="Roe B.A."/>
            <person name="Zeller R.W."/>
            <person name="Hastings K.E."/>
            <person name="Lemaire P."/>
            <person name="Lindquist E."/>
            <person name="Endo T."/>
            <person name="Hotta K."/>
            <person name="Inaba K."/>
        </authorList>
    </citation>
    <scope>NUCLEOTIDE SEQUENCE [LARGE SCALE GENOMIC DNA]</scope>
    <source>
        <strain evidence="1">wild type</strain>
    </source>
</reference>
<dbReference type="Ensembl" id="ENSCINT00000035315.1">
    <property type="protein sequence ID" value="ENSCINP00000030395.1"/>
    <property type="gene ID" value="ENSCING00000023120.1"/>
</dbReference>
<protein>
    <submittedName>
        <fullName evidence="1">Uncharacterized protein</fullName>
    </submittedName>
</protein>
<evidence type="ECO:0000313" key="1">
    <source>
        <dbReference type="Ensembl" id="ENSCINP00000030395.1"/>
    </source>
</evidence>
<evidence type="ECO:0000313" key="2">
    <source>
        <dbReference type="Proteomes" id="UP000008144"/>
    </source>
</evidence>
<dbReference type="HOGENOM" id="CLU_3392170_0_0_1"/>
<dbReference type="Proteomes" id="UP000008144">
    <property type="component" value="Chromosome 7"/>
</dbReference>
<organism evidence="1 2">
    <name type="scientific">Ciona intestinalis</name>
    <name type="common">Transparent sea squirt</name>
    <name type="synonym">Ascidia intestinalis</name>
    <dbReference type="NCBI Taxonomy" id="7719"/>
    <lineage>
        <taxon>Eukaryota</taxon>
        <taxon>Metazoa</taxon>
        <taxon>Chordata</taxon>
        <taxon>Tunicata</taxon>
        <taxon>Ascidiacea</taxon>
        <taxon>Phlebobranchia</taxon>
        <taxon>Cionidae</taxon>
        <taxon>Ciona</taxon>
    </lineage>
</organism>
<proteinExistence type="predicted"/>
<dbReference type="InParanoid" id="H2XL63"/>
<accession>H2XL63</accession>
<name>H2XL63_CIOIN</name>
<reference evidence="2" key="1">
    <citation type="journal article" date="2002" name="Science">
        <title>The draft genome of Ciona intestinalis: insights into chordate and vertebrate origins.</title>
        <authorList>
            <person name="Dehal P."/>
            <person name="Satou Y."/>
            <person name="Campbell R.K."/>
            <person name="Chapman J."/>
            <person name="Degnan B."/>
            <person name="De Tomaso A."/>
            <person name="Davidson B."/>
            <person name="Di Gregorio A."/>
            <person name="Gelpke M."/>
            <person name="Goodstein D.M."/>
            <person name="Harafuji N."/>
            <person name="Hastings K.E."/>
            <person name="Ho I."/>
            <person name="Hotta K."/>
            <person name="Huang W."/>
            <person name="Kawashima T."/>
            <person name="Lemaire P."/>
            <person name="Martinez D."/>
            <person name="Meinertzhagen I.A."/>
            <person name="Necula S."/>
            <person name="Nonaka M."/>
            <person name="Putnam N."/>
            <person name="Rash S."/>
            <person name="Saiga H."/>
            <person name="Satake M."/>
            <person name="Terry A."/>
            <person name="Yamada L."/>
            <person name="Wang H.G."/>
            <person name="Awazu S."/>
            <person name="Azumi K."/>
            <person name="Boore J."/>
            <person name="Branno M."/>
            <person name="Chin-Bow S."/>
            <person name="DeSantis R."/>
            <person name="Doyle S."/>
            <person name="Francino P."/>
            <person name="Keys D.N."/>
            <person name="Haga S."/>
            <person name="Hayashi H."/>
            <person name="Hino K."/>
            <person name="Imai K.S."/>
            <person name="Inaba K."/>
            <person name="Kano S."/>
            <person name="Kobayashi K."/>
            <person name="Kobayashi M."/>
            <person name="Lee B.I."/>
            <person name="Makabe K.W."/>
            <person name="Manohar C."/>
            <person name="Matassi G."/>
            <person name="Medina M."/>
            <person name="Mochizuki Y."/>
            <person name="Mount S."/>
            <person name="Morishita T."/>
            <person name="Miura S."/>
            <person name="Nakayama A."/>
            <person name="Nishizaka S."/>
            <person name="Nomoto H."/>
            <person name="Ohta F."/>
            <person name="Oishi K."/>
            <person name="Rigoutsos I."/>
            <person name="Sano M."/>
            <person name="Sasaki A."/>
            <person name="Sasakura Y."/>
            <person name="Shoguchi E."/>
            <person name="Shin-i T."/>
            <person name="Spagnuolo A."/>
            <person name="Stainier D."/>
            <person name="Suzuki M.M."/>
            <person name="Tassy O."/>
            <person name="Takatori N."/>
            <person name="Tokuoka M."/>
            <person name="Yagi K."/>
            <person name="Yoshizaki F."/>
            <person name="Wada S."/>
            <person name="Zhang C."/>
            <person name="Hyatt P.D."/>
            <person name="Larimer F."/>
            <person name="Detter C."/>
            <person name="Doggett N."/>
            <person name="Glavina T."/>
            <person name="Hawkins T."/>
            <person name="Richardson P."/>
            <person name="Lucas S."/>
            <person name="Kohara Y."/>
            <person name="Levine M."/>
            <person name="Satoh N."/>
            <person name="Rokhsar D.S."/>
        </authorList>
    </citation>
    <scope>NUCLEOTIDE SEQUENCE [LARGE SCALE GENOMIC DNA]</scope>
</reference>
<dbReference type="AlphaFoldDB" id="H2XL63"/>
<keyword evidence="2" id="KW-1185">Reference proteome</keyword>
<dbReference type="EMBL" id="EAAA01002347">
    <property type="status" value="NOT_ANNOTATED_CDS"/>
    <property type="molecule type" value="Genomic_DNA"/>
</dbReference>
<sequence length="32" mass="3592">MKRCPIHLTTGNLHITGENYIRFKASYSPTAA</sequence>